<comment type="caution">
    <text evidence="1">The sequence shown here is derived from an EMBL/GenBank/DDBJ whole genome shotgun (WGS) entry which is preliminary data.</text>
</comment>
<dbReference type="Pfam" id="PF08843">
    <property type="entry name" value="AbiEii"/>
    <property type="match status" value="1"/>
</dbReference>
<dbReference type="InterPro" id="IPR014942">
    <property type="entry name" value="AbiEii"/>
</dbReference>
<organism evidence="1 2">
    <name type="scientific">Deinococcus cavernae</name>
    <dbReference type="NCBI Taxonomy" id="2320857"/>
    <lineage>
        <taxon>Bacteria</taxon>
        <taxon>Thermotogati</taxon>
        <taxon>Deinococcota</taxon>
        <taxon>Deinococci</taxon>
        <taxon>Deinococcales</taxon>
        <taxon>Deinococcaceae</taxon>
        <taxon>Deinococcus</taxon>
    </lineage>
</organism>
<evidence type="ECO:0000313" key="1">
    <source>
        <dbReference type="EMBL" id="RJF75245.1"/>
    </source>
</evidence>
<evidence type="ECO:0000313" key="2">
    <source>
        <dbReference type="Proteomes" id="UP000286287"/>
    </source>
</evidence>
<proteinExistence type="predicted"/>
<name>A0A418VGJ2_9DEIO</name>
<accession>A0A418VGJ2</accession>
<dbReference type="Proteomes" id="UP000286287">
    <property type="component" value="Unassembled WGS sequence"/>
</dbReference>
<keyword evidence="1" id="KW-0808">Transferase</keyword>
<dbReference type="RefSeq" id="WP_119760498.1">
    <property type="nucleotide sequence ID" value="NZ_QYUJ01000006.1"/>
</dbReference>
<dbReference type="OrthoDB" id="4084402at2"/>
<dbReference type="AlphaFoldDB" id="A0A418VGJ2"/>
<reference evidence="1 2" key="1">
    <citation type="submission" date="2018-09" db="EMBL/GenBank/DDBJ databases">
        <authorList>
            <person name="Zhu H."/>
        </authorList>
    </citation>
    <scope>NUCLEOTIDE SEQUENCE [LARGE SCALE GENOMIC DNA]</scope>
    <source>
        <strain evidence="1 2">K2S05-167</strain>
    </source>
</reference>
<protein>
    <submittedName>
        <fullName evidence="1">Nucleotidyl transferase AbiEii/AbiGii toxin family protein</fullName>
    </submittedName>
</protein>
<dbReference type="EMBL" id="QYUJ01000006">
    <property type="protein sequence ID" value="RJF75245.1"/>
    <property type="molecule type" value="Genomic_DNA"/>
</dbReference>
<sequence>MKFTTAANFRTSLETRLGNRARAEGKDVNRLRMQVAFKRFLARIFHSQEAWVLKGGYALEVRLHERARSTVDLDLGATAQADFLTVLQQAASTPLGDYFEFIVRGQGTGLLGPPEGGQRFHVEARLVGRAFARFHVDLGLGDVLTSEPEWIEGQVNLDFADLPRTRLRVYPLRAHFAEKVHAFTRPRERQTRVKDLVDLALLLTLNLPADEATLGALRATFERYGSHDLPPQMPAAPADWATPFQQMATQTGLESPDLAFWEQQLAEFWERLPWSSG</sequence>
<gene>
    <name evidence="1" type="ORF">D3875_01700</name>
</gene>
<dbReference type="GO" id="GO:0016740">
    <property type="term" value="F:transferase activity"/>
    <property type="evidence" value="ECO:0007669"/>
    <property type="project" value="UniProtKB-KW"/>
</dbReference>
<keyword evidence="2" id="KW-1185">Reference proteome</keyword>